<dbReference type="CDD" id="cd04301">
    <property type="entry name" value="NAT_SF"/>
    <property type="match status" value="1"/>
</dbReference>
<sequence length="169" mass="18443">MRIRLANLSDVPRIVTVHVHSLKASHADFLPADFLSGLDGNYSTARFRKALNLPENKEKIYVAEEEGAGIIGFVWGGLARKQNSNDSGEIYAIYILEEYQGKGIGKKLVQTLAAGFSTMKINTIMVDVLADNLPSCQFYEALGGVKIGEGSFEVAGVRLKDITYAISIM</sequence>
<evidence type="ECO:0000259" key="1">
    <source>
        <dbReference type="PROSITE" id="PS51186"/>
    </source>
</evidence>
<dbReference type="RefSeq" id="WP_153406863.1">
    <property type="nucleotide sequence ID" value="NZ_ML762454.1"/>
</dbReference>
<organism evidence="2 3">
    <name type="scientific">Gracilibacillus oryzae</name>
    <dbReference type="NCBI Taxonomy" id="1672701"/>
    <lineage>
        <taxon>Bacteria</taxon>
        <taxon>Bacillati</taxon>
        <taxon>Bacillota</taxon>
        <taxon>Bacilli</taxon>
        <taxon>Bacillales</taxon>
        <taxon>Bacillaceae</taxon>
        <taxon>Gracilibacillus</taxon>
    </lineage>
</organism>
<dbReference type="AlphaFoldDB" id="A0A7C8KWE4"/>
<dbReference type="OrthoDB" id="5292888at2"/>
<dbReference type="EMBL" id="WEID01000120">
    <property type="protein sequence ID" value="KAB8125978.1"/>
    <property type="molecule type" value="Genomic_DNA"/>
</dbReference>
<dbReference type="InterPro" id="IPR000182">
    <property type="entry name" value="GNAT_dom"/>
</dbReference>
<keyword evidence="2" id="KW-0808">Transferase</keyword>
<name>A0A7C8KWE4_9BACI</name>
<evidence type="ECO:0000313" key="2">
    <source>
        <dbReference type="EMBL" id="KAB8125978.1"/>
    </source>
</evidence>
<dbReference type="Pfam" id="PF00583">
    <property type="entry name" value="Acetyltransf_1"/>
    <property type="match status" value="1"/>
</dbReference>
<dbReference type="GO" id="GO:0016747">
    <property type="term" value="F:acyltransferase activity, transferring groups other than amino-acyl groups"/>
    <property type="evidence" value="ECO:0007669"/>
    <property type="project" value="InterPro"/>
</dbReference>
<gene>
    <name evidence="2" type="ORF">F9U64_21175</name>
</gene>
<dbReference type="SUPFAM" id="SSF55729">
    <property type="entry name" value="Acyl-CoA N-acyltransferases (Nat)"/>
    <property type="match status" value="1"/>
</dbReference>
<evidence type="ECO:0000313" key="3">
    <source>
        <dbReference type="Proteomes" id="UP000480246"/>
    </source>
</evidence>
<dbReference type="InterPro" id="IPR016181">
    <property type="entry name" value="Acyl_CoA_acyltransferase"/>
</dbReference>
<comment type="caution">
    <text evidence="2">The sequence shown here is derived from an EMBL/GenBank/DDBJ whole genome shotgun (WGS) entry which is preliminary data.</text>
</comment>
<accession>A0A7C8KWE4</accession>
<dbReference type="PROSITE" id="PS51186">
    <property type="entry name" value="GNAT"/>
    <property type="match status" value="1"/>
</dbReference>
<proteinExistence type="predicted"/>
<feature type="domain" description="N-acetyltransferase" evidence="1">
    <location>
        <begin position="1"/>
        <end position="169"/>
    </location>
</feature>
<reference evidence="2 3" key="1">
    <citation type="submission" date="2019-10" db="EMBL/GenBank/DDBJ databases">
        <title>Gracilibacillus sp. nov. isolated from rice seeds.</title>
        <authorList>
            <person name="He S."/>
        </authorList>
    </citation>
    <scope>NUCLEOTIDE SEQUENCE [LARGE SCALE GENOMIC DNA]</scope>
    <source>
        <strain evidence="2 3">TD8</strain>
    </source>
</reference>
<protein>
    <submittedName>
        <fullName evidence="2">GNAT family N-acetyltransferase</fullName>
    </submittedName>
</protein>
<dbReference type="Proteomes" id="UP000480246">
    <property type="component" value="Unassembled WGS sequence"/>
</dbReference>
<dbReference type="Gene3D" id="3.40.630.30">
    <property type="match status" value="1"/>
</dbReference>
<keyword evidence="3" id="KW-1185">Reference proteome</keyword>